<dbReference type="Pfam" id="PF03403">
    <property type="entry name" value="PAF-AH_p_II"/>
    <property type="match status" value="1"/>
</dbReference>
<dbReference type="PANTHER" id="PTHR10272">
    <property type="entry name" value="PLATELET-ACTIVATING FACTOR ACETYLHYDROLASE"/>
    <property type="match status" value="1"/>
</dbReference>
<name>A0ABS4NV42_9BACL</name>
<dbReference type="EMBL" id="JAGGLV010000010">
    <property type="protein sequence ID" value="MBP2113290.1"/>
    <property type="molecule type" value="Genomic_DNA"/>
</dbReference>
<evidence type="ECO:0000256" key="3">
    <source>
        <dbReference type="ARBA" id="ARBA00023098"/>
    </source>
</evidence>
<dbReference type="InterPro" id="IPR029058">
    <property type="entry name" value="AB_hydrolase_fold"/>
</dbReference>
<dbReference type="Proteomes" id="UP000773462">
    <property type="component" value="Unassembled WGS sequence"/>
</dbReference>
<keyword evidence="5" id="KW-1185">Reference proteome</keyword>
<organism evidence="4 5">
    <name type="scientific">Paenibacillus silagei</name>
    <dbReference type="NCBI Taxonomy" id="1670801"/>
    <lineage>
        <taxon>Bacteria</taxon>
        <taxon>Bacillati</taxon>
        <taxon>Bacillota</taxon>
        <taxon>Bacilli</taxon>
        <taxon>Bacillales</taxon>
        <taxon>Paenibacillaceae</taxon>
        <taxon>Paenibacillus</taxon>
    </lineage>
</organism>
<dbReference type="PANTHER" id="PTHR10272:SF0">
    <property type="entry name" value="PLATELET-ACTIVATING FACTOR ACETYLHYDROLASE"/>
    <property type="match status" value="1"/>
</dbReference>
<gene>
    <name evidence="4" type="ORF">J2Z70_003449</name>
</gene>
<sequence>MKGIDLYAPCQAEAAKLLTEMGVDLDNLNITSVTTSGAIAPKQGGYPVVLFSPGFGVERDMYLGLISKLVSQNYVLVTISAPHESVFTVFPDGSYLKQAPEMAELASSDYTSWSRLLLNRVQYINAVMDVLETLNCSDDAELAGLFDLDKIAVLGHSLGGAASLEAAKQDHRIKAAVLLDPSFHLIRREDVPSSVPVLLLRQEASAYREMAASMNETIASDYIDGQRYAFNSLNNAHFYRVNGAQHMSFSDIPLHYGDQHAVPVHAVTAEAATAFMEAVFCKGEAGRNLALQPGETVVPINAEGEPDGT</sequence>
<comment type="caution">
    <text evidence="4">The sequence shown here is derived from an EMBL/GenBank/DDBJ whole genome shotgun (WGS) entry which is preliminary data.</text>
</comment>
<protein>
    <submittedName>
        <fullName evidence="4">Dienelactone hydrolase</fullName>
    </submittedName>
</protein>
<dbReference type="SUPFAM" id="SSF53474">
    <property type="entry name" value="alpha/beta-Hydrolases"/>
    <property type="match status" value="1"/>
</dbReference>
<keyword evidence="2" id="KW-0442">Lipid degradation</keyword>
<dbReference type="RefSeq" id="WP_209875185.1">
    <property type="nucleotide sequence ID" value="NZ_JAGGLV010000010.1"/>
</dbReference>
<accession>A0ABS4NV42</accession>
<dbReference type="Gene3D" id="3.40.50.1820">
    <property type="entry name" value="alpha/beta hydrolase"/>
    <property type="match status" value="1"/>
</dbReference>
<proteinExistence type="predicted"/>
<dbReference type="GO" id="GO:0016787">
    <property type="term" value="F:hydrolase activity"/>
    <property type="evidence" value="ECO:0007669"/>
    <property type="project" value="UniProtKB-KW"/>
</dbReference>
<evidence type="ECO:0000313" key="4">
    <source>
        <dbReference type="EMBL" id="MBP2113290.1"/>
    </source>
</evidence>
<reference evidence="4 5" key="1">
    <citation type="submission" date="2021-03" db="EMBL/GenBank/DDBJ databases">
        <title>Genomic Encyclopedia of Type Strains, Phase IV (KMG-IV): sequencing the most valuable type-strain genomes for metagenomic binning, comparative biology and taxonomic classification.</title>
        <authorList>
            <person name="Goeker M."/>
        </authorList>
    </citation>
    <scope>NUCLEOTIDE SEQUENCE [LARGE SCALE GENOMIC DNA]</scope>
    <source>
        <strain evidence="4 5">DSM 101953</strain>
    </source>
</reference>
<evidence type="ECO:0000256" key="1">
    <source>
        <dbReference type="ARBA" id="ARBA00022801"/>
    </source>
</evidence>
<keyword evidence="3" id="KW-0443">Lipid metabolism</keyword>
<evidence type="ECO:0000256" key="2">
    <source>
        <dbReference type="ARBA" id="ARBA00022963"/>
    </source>
</evidence>
<evidence type="ECO:0000313" key="5">
    <source>
        <dbReference type="Proteomes" id="UP000773462"/>
    </source>
</evidence>
<keyword evidence="1 4" id="KW-0378">Hydrolase</keyword>